<dbReference type="Gene3D" id="3.30.300.30">
    <property type="match status" value="1"/>
</dbReference>
<dbReference type="InterPro" id="IPR006182">
    <property type="entry name" value="FliF_N_dom"/>
</dbReference>
<dbReference type="AlphaFoldDB" id="A0A518AKU0"/>
<feature type="domain" description="Flagellar M-ring C-terminal" evidence="6">
    <location>
        <begin position="253"/>
        <end position="388"/>
    </location>
</feature>
<gene>
    <name evidence="7" type="ORF">Pan181_15100</name>
</gene>
<feature type="transmembrane region" description="Helical" evidence="4">
    <location>
        <begin position="21"/>
        <end position="38"/>
    </location>
</feature>
<sequence>MNQLIAQLRDLFESMTPGARITSGLLLLVAVVSLAFLFKTTASGPDAFLFGGERFSQAELNKMMGALSSANVSGWEIDSDRISVPLSKQQDAIAAIANAGALPANFSSYMDNAIDKASPMESRRQFELRTKTARENQLSLIITHMPWVESANVMLDIAERHGLNRTSNSTASVVVTPKQGEVMDQYRARNVKKLVAGSLSSLTTDNVQFINGGDDSFNGNEPWFDDPYLREREELQKSYKSRIITGLSYIPGVRVEVSADLNNKSSQRKIETTPNESKAIRSVTESESENSRVNDLGGRPGLVPNGPGRNGLDEGLNRENTTQIARDNTNEEFKVGETTIEEISEGFKPDELYASIAIPRDYVVDIWQQNNPDGDPTEITDTEMRTLETNTKIDVERFVQNILPRLSLGEDEYRQVEVIFYDAVKRKAPPGPTMAESAMAWAGRYWGSVSMLGLAAVSLLMLRSALKPAKDADPTGSLEIDFGAPQYAEGTARESEENERPKLKIKKTDSLKEDLSDMVREDPDAAANILRAWINNAS</sequence>
<evidence type="ECO:0000313" key="8">
    <source>
        <dbReference type="Proteomes" id="UP000315750"/>
    </source>
</evidence>
<keyword evidence="7" id="KW-0969">Cilium</keyword>
<dbReference type="Pfam" id="PF08345">
    <property type="entry name" value="YscJ_FliF_C"/>
    <property type="match status" value="1"/>
</dbReference>
<dbReference type="Pfam" id="PF01514">
    <property type="entry name" value="YscJ_FliF"/>
    <property type="match status" value="1"/>
</dbReference>
<keyword evidence="4" id="KW-1133">Transmembrane helix</keyword>
<feature type="region of interest" description="Disordered" evidence="3">
    <location>
        <begin position="470"/>
        <end position="505"/>
    </location>
</feature>
<reference evidence="7 8" key="1">
    <citation type="submission" date="2019-02" db="EMBL/GenBank/DDBJ databases">
        <title>Deep-cultivation of Planctomycetes and their phenomic and genomic characterization uncovers novel biology.</title>
        <authorList>
            <person name="Wiegand S."/>
            <person name="Jogler M."/>
            <person name="Boedeker C."/>
            <person name="Pinto D."/>
            <person name="Vollmers J."/>
            <person name="Rivas-Marin E."/>
            <person name="Kohn T."/>
            <person name="Peeters S.H."/>
            <person name="Heuer A."/>
            <person name="Rast P."/>
            <person name="Oberbeckmann S."/>
            <person name="Bunk B."/>
            <person name="Jeske O."/>
            <person name="Meyerdierks A."/>
            <person name="Storesund J.E."/>
            <person name="Kallscheuer N."/>
            <person name="Luecker S."/>
            <person name="Lage O.M."/>
            <person name="Pohl T."/>
            <person name="Merkel B.J."/>
            <person name="Hornburger P."/>
            <person name="Mueller R.-W."/>
            <person name="Bruemmer F."/>
            <person name="Labrenz M."/>
            <person name="Spormann A.M."/>
            <person name="Op den Camp H."/>
            <person name="Overmann J."/>
            <person name="Amann R."/>
            <person name="Jetten M.S.M."/>
            <person name="Mascher T."/>
            <person name="Medema M.H."/>
            <person name="Devos D.P."/>
            <person name="Kaster A.-K."/>
            <person name="Ovreas L."/>
            <person name="Rohde M."/>
            <person name="Galperin M.Y."/>
            <person name="Jogler C."/>
        </authorList>
    </citation>
    <scope>NUCLEOTIDE SEQUENCE [LARGE SCALE GENOMIC DNA]</scope>
    <source>
        <strain evidence="7 8">Pan181</strain>
    </source>
</reference>
<keyword evidence="8" id="KW-1185">Reference proteome</keyword>
<dbReference type="Proteomes" id="UP000315750">
    <property type="component" value="Chromosome"/>
</dbReference>
<dbReference type="RefSeq" id="WP_145246191.1">
    <property type="nucleotide sequence ID" value="NZ_CP036278.1"/>
</dbReference>
<proteinExistence type="predicted"/>
<dbReference type="InterPro" id="IPR045851">
    <property type="entry name" value="AMP-bd_C_sf"/>
</dbReference>
<comment type="subcellular location">
    <subcellularLocation>
        <location evidence="1">Membrane</location>
    </subcellularLocation>
</comment>
<keyword evidence="2 4" id="KW-0472">Membrane</keyword>
<feature type="region of interest" description="Disordered" evidence="3">
    <location>
        <begin position="263"/>
        <end position="316"/>
    </location>
</feature>
<dbReference type="OrthoDB" id="268872at2"/>
<evidence type="ECO:0000313" key="7">
    <source>
        <dbReference type="EMBL" id="QDU55321.1"/>
    </source>
</evidence>
<dbReference type="PANTHER" id="PTHR30046">
    <property type="entry name" value="FLAGELLAR M-RING PROTEIN"/>
    <property type="match status" value="1"/>
</dbReference>
<dbReference type="InterPro" id="IPR013556">
    <property type="entry name" value="Flag_M-ring_C"/>
</dbReference>
<dbReference type="PANTHER" id="PTHR30046:SF0">
    <property type="entry name" value="FLAGELLAR M-RING PROTEIN"/>
    <property type="match status" value="1"/>
</dbReference>
<name>A0A518AKU0_9BACT</name>
<feature type="compositionally biased region" description="Basic and acidic residues" evidence="3">
    <location>
        <begin position="491"/>
        <end position="505"/>
    </location>
</feature>
<dbReference type="InterPro" id="IPR043427">
    <property type="entry name" value="YscJ/FliF"/>
</dbReference>
<evidence type="ECO:0000256" key="4">
    <source>
        <dbReference type="SAM" id="Phobius"/>
    </source>
</evidence>
<evidence type="ECO:0000259" key="5">
    <source>
        <dbReference type="Pfam" id="PF01514"/>
    </source>
</evidence>
<dbReference type="EMBL" id="CP036278">
    <property type="protein sequence ID" value="QDU55321.1"/>
    <property type="molecule type" value="Genomic_DNA"/>
</dbReference>
<keyword evidence="7" id="KW-0282">Flagellum</keyword>
<evidence type="ECO:0000259" key="6">
    <source>
        <dbReference type="Pfam" id="PF08345"/>
    </source>
</evidence>
<feature type="domain" description="Flagellar M-ring N-terminal" evidence="5">
    <location>
        <begin position="55"/>
        <end position="210"/>
    </location>
</feature>
<dbReference type="KEGG" id="amuc:Pan181_15100"/>
<protein>
    <submittedName>
        <fullName evidence="7">Flagellar MS-ring protein</fullName>
    </submittedName>
</protein>
<evidence type="ECO:0000256" key="2">
    <source>
        <dbReference type="ARBA" id="ARBA00023136"/>
    </source>
</evidence>
<dbReference type="GO" id="GO:0016020">
    <property type="term" value="C:membrane"/>
    <property type="evidence" value="ECO:0007669"/>
    <property type="project" value="UniProtKB-SubCell"/>
</dbReference>
<evidence type="ECO:0000256" key="3">
    <source>
        <dbReference type="SAM" id="MobiDB-lite"/>
    </source>
</evidence>
<organism evidence="7 8">
    <name type="scientific">Aeoliella mucimassa</name>
    <dbReference type="NCBI Taxonomy" id="2527972"/>
    <lineage>
        <taxon>Bacteria</taxon>
        <taxon>Pseudomonadati</taxon>
        <taxon>Planctomycetota</taxon>
        <taxon>Planctomycetia</taxon>
        <taxon>Pirellulales</taxon>
        <taxon>Lacipirellulaceae</taxon>
        <taxon>Aeoliella</taxon>
    </lineage>
</organism>
<keyword evidence="4" id="KW-0812">Transmembrane</keyword>
<accession>A0A518AKU0</accession>
<keyword evidence="7" id="KW-0966">Cell projection</keyword>
<evidence type="ECO:0000256" key="1">
    <source>
        <dbReference type="ARBA" id="ARBA00004370"/>
    </source>
</evidence>